<name>A0A1M6QDT5_9FIRM</name>
<dbReference type="Gene3D" id="1.10.357.10">
    <property type="entry name" value="Tetracycline Repressor, domain 2"/>
    <property type="match status" value="1"/>
</dbReference>
<dbReference type="Pfam" id="PF00440">
    <property type="entry name" value="TetR_N"/>
    <property type="match status" value="1"/>
</dbReference>
<dbReference type="InterPro" id="IPR001647">
    <property type="entry name" value="HTH_TetR"/>
</dbReference>
<protein>
    <submittedName>
        <fullName evidence="4">Transcriptional regulator, TetR family</fullName>
    </submittedName>
</protein>
<sequence length="198" mass="23339">MPKDTFYNLSDEKKKRIFDAAVQEFSTRPFSEASLNKIVKSAGIPWGSFYQYFNDKEDIYLYMLEEIGKEKKKMTHYTKDLNPDADFFETVLQKTKASLEFGKFKAEYTMIGMMMEIDNSEFITKIRAKSIEKYAQMIERDKKRGLIRPEIDSEIVVAMIVTFGLEEYYRNGLDEERYLKKLNDVIKIIKEGIAVYKE</sequence>
<reference evidence="5" key="1">
    <citation type="submission" date="2016-11" db="EMBL/GenBank/DDBJ databases">
        <authorList>
            <person name="Varghese N."/>
            <person name="Submissions S."/>
        </authorList>
    </citation>
    <scope>NUCLEOTIDE SEQUENCE [LARGE SCALE GENOMIC DNA]</scope>
    <source>
        <strain evidence="5">DSM 10349</strain>
    </source>
</reference>
<dbReference type="SUPFAM" id="SSF46689">
    <property type="entry name" value="Homeodomain-like"/>
    <property type="match status" value="1"/>
</dbReference>
<organism evidence="4 5">
    <name type="scientific">Desulforamulus aeronauticus DSM 10349</name>
    <dbReference type="NCBI Taxonomy" id="1121421"/>
    <lineage>
        <taxon>Bacteria</taxon>
        <taxon>Bacillati</taxon>
        <taxon>Bacillota</taxon>
        <taxon>Clostridia</taxon>
        <taxon>Eubacteriales</taxon>
        <taxon>Peptococcaceae</taxon>
        <taxon>Desulforamulus</taxon>
    </lineage>
</organism>
<evidence type="ECO:0000259" key="3">
    <source>
        <dbReference type="PROSITE" id="PS50977"/>
    </source>
</evidence>
<dbReference type="STRING" id="1121421.SAMN02745123_00988"/>
<dbReference type="RefSeq" id="WP_072911374.1">
    <property type="nucleotide sequence ID" value="NZ_FRAR01000008.1"/>
</dbReference>
<feature type="domain" description="HTH tetR-type" evidence="3">
    <location>
        <begin position="11"/>
        <end position="71"/>
    </location>
</feature>
<dbReference type="GO" id="GO:0003677">
    <property type="term" value="F:DNA binding"/>
    <property type="evidence" value="ECO:0007669"/>
    <property type="project" value="UniProtKB-UniRule"/>
</dbReference>
<keyword evidence="1 2" id="KW-0238">DNA-binding</keyword>
<gene>
    <name evidence="4" type="ORF">SAMN02745123_00988</name>
</gene>
<dbReference type="InterPro" id="IPR050624">
    <property type="entry name" value="HTH-type_Tx_Regulator"/>
</dbReference>
<dbReference type="Proteomes" id="UP000183997">
    <property type="component" value="Unassembled WGS sequence"/>
</dbReference>
<evidence type="ECO:0000313" key="4">
    <source>
        <dbReference type="EMBL" id="SHK18402.1"/>
    </source>
</evidence>
<evidence type="ECO:0000256" key="1">
    <source>
        <dbReference type="ARBA" id="ARBA00023125"/>
    </source>
</evidence>
<dbReference type="OrthoDB" id="9812484at2"/>
<feature type="DNA-binding region" description="H-T-H motif" evidence="2">
    <location>
        <begin position="34"/>
        <end position="53"/>
    </location>
</feature>
<dbReference type="SUPFAM" id="SSF48498">
    <property type="entry name" value="Tetracyclin repressor-like, C-terminal domain"/>
    <property type="match status" value="1"/>
</dbReference>
<dbReference type="PANTHER" id="PTHR43479">
    <property type="entry name" value="ACREF/ENVCD OPERON REPRESSOR-RELATED"/>
    <property type="match status" value="1"/>
</dbReference>
<accession>A0A1M6QDT5</accession>
<dbReference type="AlphaFoldDB" id="A0A1M6QDT5"/>
<proteinExistence type="predicted"/>
<dbReference type="InterPro" id="IPR009057">
    <property type="entry name" value="Homeodomain-like_sf"/>
</dbReference>
<keyword evidence="5" id="KW-1185">Reference proteome</keyword>
<evidence type="ECO:0000313" key="5">
    <source>
        <dbReference type="Proteomes" id="UP000183997"/>
    </source>
</evidence>
<dbReference type="EMBL" id="FRAR01000008">
    <property type="protein sequence ID" value="SHK18402.1"/>
    <property type="molecule type" value="Genomic_DNA"/>
</dbReference>
<dbReference type="PRINTS" id="PR00455">
    <property type="entry name" value="HTHTETR"/>
</dbReference>
<evidence type="ECO:0000256" key="2">
    <source>
        <dbReference type="PROSITE-ProRule" id="PRU00335"/>
    </source>
</evidence>
<dbReference type="PANTHER" id="PTHR43479:SF11">
    <property type="entry name" value="ACREF_ENVCD OPERON REPRESSOR-RELATED"/>
    <property type="match status" value="1"/>
</dbReference>
<dbReference type="InterPro" id="IPR036271">
    <property type="entry name" value="Tet_transcr_reg_TetR-rel_C_sf"/>
</dbReference>
<dbReference type="PROSITE" id="PS50977">
    <property type="entry name" value="HTH_TETR_2"/>
    <property type="match status" value="1"/>
</dbReference>